<gene>
    <name evidence="1" type="ORF">DBY38_02100</name>
</gene>
<sequence length="205" mass="24404">MICDKYSVDLEINKKKFELKVNFEFLKNLYDLTGRNPLIYLEELIKEFKNDTDHLSRVLYALLNGEVSIKDINFYLIDNIETKNTLYFELLRLIALELASENKKNLDEMKEKEIEYTAEKENEIDSFISYFNYSYFTATQKLNMSEEEFYNTSPRILKTLDELNKDYKKDIFIEAYIDIVKAENKSRGEDKPKVRKKKATSLMDL</sequence>
<proteinExistence type="predicted"/>
<evidence type="ECO:0000313" key="2">
    <source>
        <dbReference type="Proteomes" id="UP000246114"/>
    </source>
</evidence>
<dbReference type="RefSeq" id="WP_178311586.1">
    <property type="nucleotide sequence ID" value="NZ_JACATM010000009.1"/>
</dbReference>
<evidence type="ECO:0000313" key="1">
    <source>
        <dbReference type="EMBL" id="PWL55388.1"/>
    </source>
</evidence>
<comment type="caution">
    <text evidence="1">The sequence shown here is derived from an EMBL/GenBank/DDBJ whole genome shotgun (WGS) entry which is preliminary data.</text>
</comment>
<reference evidence="1 2" key="1">
    <citation type="submission" date="2018-03" db="EMBL/GenBank/DDBJ databases">
        <title>The uncultured portion of the human microbiome is neutrally assembled.</title>
        <authorList>
            <person name="Jeraldo P."/>
            <person name="Boardman L."/>
            <person name="White B.A."/>
            <person name="Nelson H."/>
            <person name="Goldenfeld N."/>
            <person name="Chia N."/>
        </authorList>
    </citation>
    <scope>NUCLEOTIDE SEQUENCE [LARGE SCALE GENOMIC DNA]</scope>
    <source>
        <strain evidence="1">CIM:MAG 903</strain>
    </source>
</reference>
<dbReference type="Proteomes" id="UP000246114">
    <property type="component" value="Unassembled WGS sequence"/>
</dbReference>
<dbReference type="EMBL" id="QAMZ01000007">
    <property type="protein sequence ID" value="PWL55388.1"/>
    <property type="molecule type" value="Genomic_DNA"/>
</dbReference>
<dbReference type="AlphaFoldDB" id="A0A316MC53"/>
<organism evidence="1 2">
    <name type="scientific">Clostridium cadaveris</name>
    <dbReference type="NCBI Taxonomy" id="1529"/>
    <lineage>
        <taxon>Bacteria</taxon>
        <taxon>Bacillati</taxon>
        <taxon>Bacillota</taxon>
        <taxon>Clostridia</taxon>
        <taxon>Eubacteriales</taxon>
        <taxon>Clostridiaceae</taxon>
        <taxon>Clostridium</taxon>
    </lineage>
</organism>
<name>A0A316MC53_9CLOT</name>
<protein>
    <submittedName>
        <fullName evidence="1">Uncharacterized protein</fullName>
    </submittedName>
</protein>
<accession>A0A316MC53</accession>